<dbReference type="SUPFAM" id="SSF55874">
    <property type="entry name" value="ATPase domain of HSP90 chaperone/DNA topoisomerase II/histidine kinase"/>
    <property type="match status" value="1"/>
</dbReference>
<evidence type="ECO:0000259" key="1">
    <source>
        <dbReference type="Pfam" id="PF14501"/>
    </source>
</evidence>
<sequence>MIWTIIEYVATLVQCLVSTEFVTRYLGLKKKDVKHFIAFITAFLVQVGATLIMNKITLFEGVAGLIYPSIVIIYGVFFLNGSIYEKIVIACIDNVLKMITGITILTLISYLSPMDVNLLIIQRGVERFIVLVMGLSSYFFLTRMILRLQKNNKFSLSIAEWLAILSVFITSFATGVLVFEILLSSPNTKMNDFYAVLIIAGLILINMLCYYIFAKVSDKNKEKMRYSLMELKLEEQEKNLLAMKQSYEEIRKIRHDMKNYVECAVTLLQNGKNSEASTYLGKLLEDKMSFVNQMVFTKNDAVNAIISSKMNVCKKNNINFKCEITGRVEQVSELDISILLANLLDNAIEASLKLKKDREIILNIYNEKNYLVVLIGNIIGESVLSKNPDLITTKKDKLHHGVGSISAKDIVHKHNGMMSIYEKEHYFYVDIWLGLNQENDL</sequence>
<keyword evidence="2" id="KW-0418">Kinase</keyword>
<gene>
    <name evidence="2" type="ORF">acsn021_00250</name>
</gene>
<organism evidence="2 3">
    <name type="scientific">Anaerocolumna cellulosilytica</name>
    <dbReference type="NCBI Taxonomy" id="433286"/>
    <lineage>
        <taxon>Bacteria</taxon>
        <taxon>Bacillati</taxon>
        <taxon>Bacillota</taxon>
        <taxon>Clostridia</taxon>
        <taxon>Lachnospirales</taxon>
        <taxon>Lachnospiraceae</taxon>
        <taxon>Anaerocolumna</taxon>
    </lineage>
</organism>
<dbReference type="KEGG" id="acel:acsn021_00250"/>
<evidence type="ECO:0000313" key="2">
    <source>
        <dbReference type="EMBL" id="BCJ92456.1"/>
    </source>
</evidence>
<evidence type="ECO:0000313" key="3">
    <source>
        <dbReference type="Proteomes" id="UP000515561"/>
    </source>
</evidence>
<dbReference type="Proteomes" id="UP000515561">
    <property type="component" value="Chromosome"/>
</dbReference>
<dbReference type="Gene3D" id="3.30.565.10">
    <property type="entry name" value="Histidine kinase-like ATPase, C-terminal domain"/>
    <property type="match status" value="1"/>
</dbReference>
<reference evidence="2 3" key="1">
    <citation type="journal article" date="2016" name="Int. J. Syst. Evol. Microbiol.">
        <title>Descriptions of Anaerotaenia torta gen. nov., sp. nov. and Anaerocolumna cellulosilytica gen. nov., sp. nov. isolated from a methanogenic reactor of cattle waste.</title>
        <authorList>
            <person name="Uek A."/>
            <person name="Ohtaki Y."/>
            <person name="Kaku N."/>
            <person name="Ueki K."/>
        </authorList>
    </citation>
    <scope>NUCLEOTIDE SEQUENCE [LARGE SCALE GENOMIC DNA]</scope>
    <source>
        <strain evidence="2 3">SN021</strain>
    </source>
</reference>
<accession>A0A6S6QS46</accession>
<dbReference type="AlphaFoldDB" id="A0A6S6QS46"/>
<keyword evidence="2" id="KW-0808">Transferase</keyword>
<protein>
    <submittedName>
        <fullName evidence="2">Sensor histidine kinase</fullName>
    </submittedName>
</protein>
<proteinExistence type="predicted"/>
<dbReference type="Pfam" id="PF14501">
    <property type="entry name" value="HATPase_c_5"/>
    <property type="match status" value="1"/>
</dbReference>
<dbReference type="EMBL" id="AP023367">
    <property type="protein sequence ID" value="BCJ92456.1"/>
    <property type="molecule type" value="Genomic_DNA"/>
</dbReference>
<keyword evidence="3" id="KW-1185">Reference proteome</keyword>
<dbReference type="CDD" id="cd16935">
    <property type="entry name" value="HATPase_AgrC-ComD-like"/>
    <property type="match status" value="1"/>
</dbReference>
<dbReference type="InterPro" id="IPR032834">
    <property type="entry name" value="NatK-like_C"/>
</dbReference>
<dbReference type="RefSeq" id="WP_184093122.1">
    <property type="nucleotide sequence ID" value="NZ_AP023367.1"/>
</dbReference>
<name>A0A6S6QS46_9FIRM</name>
<feature type="domain" description="Sensor histidine kinase NatK-like C-terminal" evidence="1">
    <location>
        <begin position="334"/>
        <end position="432"/>
    </location>
</feature>
<dbReference type="PANTHER" id="PTHR40448">
    <property type="entry name" value="TWO-COMPONENT SENSOR HISTIDINE KINASE"/>
    <property type="match status" value="1"/>
</dbReference>
<dbReference type="GO" id="GO:0042802">
    <property type="term" value="F:identical protein binding"/>
    <property type="evidence" value="ECO:0007669"/>
    <property type="project" value="TreeGrafter"/>
</dbReference>
<dbReference type="InterPro" id="IPR036890">
    <property type="entry name" value="HATPase_C_sf"/>
</dbReference>
<dbReference type="GO" id="GO:0016301">
    <property type="term" value="F:kinase activity"/>
    <property type="evidence" value="ECO:0007669"/>
    <property type="project" value="UniProtKB-KW"/>
</dbReference>
<dbReference type="PANTHER" id="PTHR40448:SF1">
    <property type="entry name" value="TWO-COMPONENT SENSOR HISTIDINE KINASE"/>
    <property type="match status" value="1"/>
</dbReference>